<dbReference type="SUPFAM" id="SSF81301">
    <property type="entry name" value="Nucleotidyltransferase"/>
    <property type="match status" value="1"/>
</dbReference>
<comment type="similarity">
    <text evidence="8">Belongs to the tRNA nucleotidyltransferase/poly(A) polymerase family.</text>
</comment>
<dbReference type="Gene3D" id="1.10.3090.10">
    <property type="entry name" value="cca-adding enzyme, domain 2"/>
    <property type="match status" value="1"/>
</dbReference>
<feature type="domain" description="Poly A polymerase head" evidence="9">
    <location>
        <begin position="32"/>
        <end position="155"/>
    </location>
</feature>
<evidence type="ECO:0000256" key="8">
    <source>
        <dbReference type="RuleBase" id="RU003953"/>
    </source>
</evidence>
<keyword evidence="8" id="KW-0694">RNA-binding</keyword>
<dbReference type="EMBL" id="JBHUNP010000001">
    <property type="protein sequence ID" value="MFD2646907.1"/>
    <property type="molecule type" value="Genomic_DNA"/>
</dbReference>
<keyword evidence="4" id="KW-0548">Nucleotidyltransferase</keyword>
<keyword evidence="3" id="KW-0819">tRNA processing</keyword>
<comment type="caution">
    <text evidence="11">The sequence shown here is derived from an EMBL/GenBank/DDBJ whole genome shotgun (WGS) entry which is preliminary data.</text>
</comment>
<dbReference type="PANTHER" id="PTHR46173:SF1">
    <property type="entry name" value="CCA TRNA NUCLEOTIDYLTRANSFERASE 1, MITOCHONDRIAL"/>
    <property type="match status" value="1"/>
</dbReference>
<keyword evidence="7" id="KW-0460">Magnesium</keyword>
<dbReference type="Pfam" id="PF01743">
    <property type="entry name" value="PolyA_pol"/>
    <property type="match status" value="1"/>
</dbReference>
<evidence type="ECO:0000256" key="4">
    <source>
        <dbReference type="ARBA" id="ARBA00022695"/>
    </source>
</evidence>
<evidence type="ECO:0000313" key="11">
    <source>
        <dbReference type="EMBL" id="MFD2646907.1"/>
    </source>
</evidence>
<accession>A0ABW5QGR4</accession>
<comment type="cofactor">
    <cofactor evidence="1">
        <name>Mg(2+)</name>
        <dbReference type="ChEBI" id="CHEBI:18420"/>
    </cofactor>
</comment>
<name>A0ABW5QGR4_9HYPH</name>
<keyword evidence="5" id="KW-0479">Metal-binding</keyword>
<dbReference type="InterPro" id="IPR032828">
    <property type="entry name" value="PolyA_RNA-bd"/>
</dbReference>
<keyword evidence="12" id="KW-1185">Reference proteome</keyword>
<dbReference type="Gene3D" id="3.30.460.10">
    <property type="entry name" value="Beta Polymerase, domain 2"/>
    <property type="match status" value="1"/>
</dbReference>
<dbReference type="Pfam" id="PF12627">
    <property type="entry name" value="PolyA_pol_RNAbd"/>
    <property type="match status" value="1"/>
</dbReference>
<evidence type="ECO:0000259" key="9">
    <source>
        <dbReference type="Pfam" id="PF01743"/>
    </source>
</evidence>
<proteinExistence type="inferred from homology"/>
<dbReference type="SUPFAM" id="SSF81891">
    <property type="entry name" value="Poly A polymerase C-terminal region-like"/>
    <property type="match status" value="1"/>
</dbReference>
<keyword evidence="2 8" id="KW-0808">Transferase</keyword>
<sequence>MSTTDLSGAAWLQRPETQAIFAALDGHLRRTRAVGGVVRDTVMGHEGRENPDIDLATELTPEEVIRRAEAAGIAHYATGIAHGTVTLRLGETLTEVTTLRQDVETDGRHAVVQFGTDWKADASRRDFTLNALYCAADGTLYDPLGGLPDALAGRVRFIGVPAERIAEDGLRVYRFFRFSASHGGENLDADGLRACADAAGRLDHLSAERVGSEMLRMLALPKVTRTLGAMAAIGLVAIEEPALRRLAQYEALGGHSIAARLVLLGIDLDALQSRWRLSNEVVRAAGLVQQAAGLMGRERVADAAYRCGEAAVEGLAVAAAEQNWGRERVAELARELGRLVVAKMPVSGDDLAGLGVAPGPAMGKELARLEQIFIDSGFTLSKEELLARVAG</sequence>
<evidence type="ECO:0000256" key="6">
    <source>
        <dbReference type="ARBA" id="ARBA00022741"/>
    </source>
</evidence>
<evidence type="ECO:0000259" key="10">
    <source>
        <dbReference type="Pfam" id="PF12627"/>
    </source>
</evidence>
<evidence type="ECO:0000256" key="2">
    <source>
        <dbReference type="ARBA" id="ARBA00022679"/>
    </source>
</evidence>
<dbReference type="PANTHER" id="PTHR46173">
    <property type="entry name" value="CCA TRNA NUCLEOTIDYLTRANSFERASE 1, MITOCHONDRIAL"/>
    <property type="match status" value="1"/>
</dbReference>
<organism evidence="11 12">
    <name type="scientific">Devosia albogilva</name>
    <dbReference type="NCBI Taxonomy" id="429726"/>
    <lineage>
        <taxon>Bacteria</taxon>
        <taxon>Pseudomonadati</taxon>
        <taxon>Pseudomonadota</taxon>
        <taxon>Alphaproteobacteria</taxon>
        <taxon>Hyphomicrobiales</taxon>
        <taxon>Devosiaceae</taxon>
        <taxon>Devosia</taxon>
    </lineage>
</organism>
<dbReference type="InterPro" id="IPR043519">
    <property type="entry name" value="NT_sf"/>
</dbReference>
<feature type="domain" description="tRNA nucleotidyltransferase/poly(A) polymerase RNA and SrmB- binding" evidence="10">
    <location>
        <begin position="190"/>
        <end position="237"/>
    </location>
</feature>
<evidence type="ECO:0000256" key="1">
    <source>
        <dbReference type="ARBA" id="ARBA00001946"/>
    </source>
</evidence>
<keyword evidence="6" id="KW-0547">Nucleotide-binding</keyword>
<gene>
    <name evidence="11" type="ORF">ACFSX5_03755</name>
</gene>
<protein>
    <submittedName>
        <fullName evidence="11">CCA tRNA nucleotidyltransferase</fullName>
    </submittedName>
</protein>
<dbReference type="InterPro" id="IPR002646">
    <property type="entry name" value="PolA_pol_head_dom"/>
</dbReference>
<evidence type="ECO:0000256" key="3">
    <source>
        <dbReference type="ARBA" id="ARBA00022694"/>
    </source>
</evidence>
<dbReference type="CDD" id="cd05398">
    <property type="entry name" value="NT_ClassII-CCAase"/>
    <property type="match status" value="1"/>
</dbReference>
<evidence type="ECO:0000256" key="5">
    <source>
        <dbReference type="ARBA" id="ARBA00022723"/>
    </source>
</evidence>
<dbReference type="RefSeq" id="WP_386831910.1">
    <property type="nucleotide sequence ID" value="NZ_JBHUNP010000001.1"/>
</dbReference>
<reference evidence="12" key="1">
    <citation type="journal article" date="2019" name="Int. J. Syst. Evol. Microbiol.">
        <title>The Global Catalogue of Microorganisms (GCM) 10K type strain sequencing project: providing services to taxonomists for standard genome sequencing and annotation.</title>
        <authorList>
            <consortium name="The Broad Institute Genomics Platform"/>
            <consortium name="The Broad Institute Genome Sequencing Center for Infectious Disease"/>
            <person name="Wu L."/>
            <person name="Ma J."/>
        </authorList>
    </citation>
    <scope>NUCLEOTIDE SEQUENCE [LARGE SCALE GENOMIC DNA]</scope>
    <source>
        <strain evidence="12">CCM 7427</strain>
    </source>
</reference>
<dbReference type="InterPro" id="IPR050264">
    <property type="entry name" value="Bact_CCA-adding_enz_type3_sf"/>
</dbReference>
<dbReference type="Proteomes" id="UP001597521">
    <property type="component" value="Unassembled WGS sequence"/>
</dbReference>
<evidence type="ECO:0000313" key="12">
    <source>
        <dbReference type="Proteomes" id="UP001597521"/>
    </source>
</evidence>
<evidence type="ECO:0000256" key="7">
    <source>
        <dbReference type="ARBA" id="ARBA00022842"/>
    </source>
</evidence>